<evidence type="ECO:0000256" key="2">
    <source>
        <dbReference type="ARBA" id="ARBA00022801"/>
    </source>
</evidence>
<evidence type="ECO:0000256" key="1">
    <source>
        <dbReference type="ARBA" id="ARBA00022741"/>
    </source>
</evidence>
<feature type="region of interest" description="Disordered" evidence="5">
    <location>
        <begin position="1098"/>
        <end position="1151"/>
    </location>
</feature>
<evidence type="ECO:0000313" key="6">
    <source>
        <dbReference type="EMBL" id="CAE7907626.1"/>
    </source>
</evidence>
<dbReference type="OrthoDB" id="442673at2759"/>
<dbReference type="Pfam" id="PF08309">
    <property type="entry name" value="LVIVD"/>
    <property type="match status" value="3"/>
</dbReference>
<organism evidence="6 7">
    <name type="scientific">Symbiodinium necroappetens</name>
    <dbReference type="NCBI Taxonomy" id="1628268"/>
    <lineage>
        <taxon>Eukaryota</taxon>
        <taxon>Sar</taxon>
        <taxon>Alveolata</taxon>
        <taxon>Dinophyceae</taxon>
        <taxon>Suessiales</taxon>
        <taxon>Symbiodiniaceae</taxon>
        <taxon>Symbiodinium</taxon>
    </lineage>
</organism>
<accession>A0A813BMB1</accession>
<evidence type="ECO:0000256" key="3">
    <source>
        <dbReference type="ARBA" id="ARBA00022806"/>
    </source>
</evidence>
<comment type="caution">
    <text evidence="6">The sequence shown here is derived from an EMBL/GenBank/DDBJ whole genome shotgun (WGS) entry which is preliminary data.</text>
</comment>
<evidence type="ECO:0000313" key="7">
    <source>
        <dbReference type="Proteomes" id="UP000601435"/>
    </source>
</evidence>
<feature type="compositionally biased region" description="Basic and acidic residues" evidence="5">
    <location>
        <begin position="1049"/>
        <end position="1063"/>
    </location>
</feature>
<dbReference type="InterPro" id="IPR027417">
    <property type="entry name" value="P-loop_NTPase"/>
</dbReference>
<keyword evidence="4" id="KW-0067">ATP-binding</keyword>
<protein>
    <submittedName>
        <fullName evidence="6">Tdrd9 protein</fullName>
    </submittedName>
</protein>
<proteinExistence type="predicted"/>
<keyword evidence="2" id="KW-0378">Hydrolase</keyword>
<feature type="region of interest" description="Disordered" evidence="5">
    <location>
        <begin position="1200"/>
        <end position="1225"/>
    </location>
</feature>
<dbReference type="InterPro" id="IPR013211">
    <property type="entry name" value="LVIVD"/>
</dbReference>
<keyword evidence="3" id="KW-0347">Helicase</keyword>
<dbReference type="GO" id="GO:0016787">
    <property type="term" value="F:hydrolase activity"/>
    <property type="evidence" value="ECO:0007669"/>
    <property type="project" value="UniProtKB-KW"/>
</dbReference>
<dbReference type="EMBL" id="CAJNJA010072697">
    <property type="protein sequence ID" value="CAE7907626.1"/>
    <property type="molecule type" value="Genomic_DNA"/>
</dbReference>
<sequence length="1386" mass="150126">VGVVGRHMQWQCEETWLHAGYLSNELVVVNISDPLRLELVGSVQSDKDLLGPTGLALEGDLAFVALELSTLAVVNISDPQRPQIVGILDESSEYPYSYSVACDGELVYTLSYDSAALLVINVSTPSQPRIIGKVVDERLKGAGDLLLLGDIAWVVGADSSGLAAVNISLPTRPVVISAVQDATYLDGAYGIAAQGDFAYVAGYYSHSLAVINISDPQAPILLGAIKDKQHLYGAYSVTVDGDEAYVPCLDGKSVAIINISVPDSPELACVASEVIGGRYAARAGGYTYVPSYDSNSLLAFGAPFGREAKGRHGLYSEPEAVALDSDDLVSDYQDLLPGTVYSLVETAAEEFQRAWEDGDLESPSILEKLPALAVQLVPFFAKKDSTLLVFMPGLLELSNLSKMFTPEALKSFPTLHRKTSPSNYEVFVLHSMVPRSEQERVFQQPSDGKCHIVLASNIAESSITLLTPKTDDLSGKCFPEHQHPWRSARLSPMQSAPLLKFENERPKLCEEGLAVLEALPGPVCPIAFVGDGRSGKSFLASKLVGAGTFREDDSEEAVTEGIDIATMSCHPGHLLILDCEGGNNAMSKSHSIVTVVGALFATALIFVTDGKASEAAVEALGRMLEERALIKCDGTGSLQAQTLLFVVNQNRLRYGEDALEKILAADHGAERKEIRTLISNAYPEHRRQFFTIPVDNKSDFEDKWESFHGAMRNAAVPLKMGKLWMTGSQVVHMLRRVEEELRTRGKVSLPSLHRHVILDGWLKPTVGQVLQSRMDKLLDNFSQEELATQKVGSVDGSCTECQKSAAGWLDPDVEEFFCEDCWLKFSPKVLKCCFCGNFHPWILGRVEKVTKMWHCNDCLMQLGIEIPHAEFAPRVTAVIDFALRREPVYDHNQGLTCLTTSWCSQASARQRSGRAGRTQPGIAIRLVTRSFFEEKMPEFDTPEILRTSTAKLFLRAKKLSQVLQKAAAKFSPDCPLDLRSARSLIGSLPQPPKMKLLKAAVKELAQTSALAAADEAAEITSLGYFKEQLVAEIEMLRGSASITAEEEAPMTHKGTEEPAKENPAEMLVANVANYGEFSEDPFSEDSIIFSCPPPDLSLADAGNVERDPEEKHDDDPPSFLPISTDHASQGSWMGARPYDDEACEPLAEPSAEPVADAFVDAVHEKVFELTQPTQPEEKVLAELPGTVSEADYSSTDAVAAAAEEPGTKQEQISQLEAPEPKDSDLHCPAQVVGTTGSMDGVSSAVLTDVATEAKPGVVKEEHSHSDGVTAEGMTCNSNDSQAESMVDFEGYSRAEADIRPEAAEAAAAPEADLVDSMASAEQPGDLQADSQEVAELREHILELQAAVSVKALFMEAVASKDQTLAAQQQMLEGKSNDLKARLPLPV</sequence>
<keyword evidence="7" id="KW-1185">Reference proteome</keyword>
<dbReference type="PANTHER" id="PTHR18934:SF99">
    <property type="entry name" value="ATP-DEPENDENT RNA HELICASE DHX37-RELATED"/>
    <property type="match status" value="1"/>
</dbReference>
<keyword evidence="1" id="KW-0547">Nucleotide-binding</keyword>
<dbReference type="GO" id="GO:0003723">
    <property type="term" value="F:RNA binding"/>
    <property type="evidence" value="ECO:0007669"/>
    <property type="project" value="TreeGrafter"/>
</dbReference>
<reference evidence="6" key="1">
    <citation type="submission" date="2021-02" db="EMBL/GenBank/DDBJ databases">
        <authorList>
            <person name="Dougan E. K."/>
            <person name="Rhodes N."/>
            <person name="Thang M."/>
            <person name="Chan C."/>
        </authorList>
    </citation>
    <scope>NUCLEOTIDE SEQUENCE</scope>
</reference>
<dbReference type="SUPFAM" id="SSF52540">
    <property type="entry name" value="P-loop containing nucleoside triphosphate hydrolases"/>
    <property type="match status" value="3"/>
</dbReference>
<feature type="non-terminal residue" evidence="6">
    <location>
        <position position="1386"/>
    </location>
</feature>
<name>A0A813BMB1_9DINO</name>
<evidence type="ECO:0000256" key="4">
    <source>
        <dbReference type="ARBA" id="ARBA00022840"/>
    </source>
</evidence>
<dbReference type="Gene3D" id="3.40.50.300">
    <property type="entry name" value="P-loop containing nucleotide triphosphate hydrolases"/>
    <property type="match status" value="3"/>
</dbReference>
<dbReference type="PANTHER" id="PTHR18934">
    <property type="entry name" value="ATP-DEPENDENT RNA HELICASE"/>
    <property type="match status" value="1"/>
</dbReference>
<feature type="region of interest" description="Disordered" evidence="5">
    <location>
        <begin position="1255"/>
        <end position="1277"/>
    </location>
</feature>
<feature type="compositionally biased region" description="Basic and acidic residues" evidence="5">
    <location>
        <begin position="1103"/>
        <end position="1115"/>
    </location>
</feature>
<dbReference type="Proteomes" id="UP000601435">
    <property type="component" value="Unassembled WGS sequence"/>
</dbReference>
<gene>
    <name evidence="6" type="primary">tdrd9</name>
    <name evidence="6" type="ORF">SNEC2469_LOCUS30794</name>
</gene>
<dbReference type="Gene3D" id="2.130.10.10">
    <property type="entry name" value="YVTN repeat-like/Quinoprotein amine dehydrogenase"/>
    <property type="match status" value="1"/>
</dbReference>
<feature type="region of interest" description="Disordered" evidence="5">
    <location>
        <begin position="1044"/>
        <end position="1063"/>
    </location>
</feature>
<dbReference type="GO" id="GO:0005524">
    <property type="term" value="F:ATP binding"/>
    <property type="evidence" value="ECO:0007669"/>
    <property type="project" value="UniProtKB-KW"/>
</dbReference>
<dbReference type="GO" id="GO:0004386">
    <property type="term" value="F:helicase activity"/>
    <property type="evidence" value="ECO:0007669"/>
    <property type="project" value="UniProtKB-KW"/>
</dbReference>
<evidence type="ECO:0000256" key="5">
    <source>
        <dbReference type="SAM" id="MobiDB-lite"/>
    </source>
</evidence>
<dbReference type="InterPro" id="IPR015943">
    <property type="entry name" value="WD40/YVTN_repeat-like_dom_sf"/>
</dbReference>
<dbReference type="SUPFAM" id="SSF63825">
    <property type="entry name" value="YWTD domain"/>
    <property type="match status" value="1"/>
</dbReference>